<accession>A0A382MF01</accession>
<dbReference type="InterPro" id="IPR043594">
    <property type="entry name" value="HMGL"/>
</dbReference>
<proteinExistence type="inferred from homology"/>
<protein>
    <recommendedName>
        <fullName evidence="4">Pyruvate carboxyltransferase domain-containing protein</fullName>
    </recommendedName>
</protein>
<dbReference type="EMBL" id="UINC01092435">
    <property type="protein sequence ID" value="SVC46012.1"/>
    <property type="molecule type" value="Genomic_DNA"/>
</dbReference>
<evidence type="ECO:0000256" key="3">
    <source>
        <dbReference type="ARBA" id="ARBA00023239"/>
    </source>
</evidence>
<organism evidence="5">
    <name type="scientific">marine metagenome</name>
    <dbReference type="NCBI Taxonomy" id="408172"/>
    <lineage>
        <taxon>unclassified sequences</taxon>
        <taxon>metagenomes</taxon>
        <taxon>ecological metagenomes</taxon>
    </lineage>
</organism>
<dbReference type="Gene3D" id="3.20.20.70">
    <property type="entry name" value="Aldolase class I"/>
    <property type="match status" value="1"/>
</dbReference>
<evidence type="ECO:0000256" key="1">
    <source>
        <dbReference type="ARBA" id="ARBA00009405"/>
    </source>
</evidence>
<dbReference type="Pfam" id="PF00682">
    <property type="entry name" value="HMGL-like"/>
    <property type="match status" value="1"/>
</dbReference>
<dbReference type="PANTHER" id="PTHR42738">
    <property type="entry name" value="HYDROXYMETHYLGLUTARYL-COA LYASE"/>
    <property type="match status" value="1"/>
</dbReference>
<gene>
    <name evidence="5" type="ORF">METZ01_LOCUS298866</name>
</gene>
<dbReference type="GO" id="GO:0006552">
    <property type="term" value="P:L-leucine catabolic process"/>
    <property type="evidence" value="ECO:0007669"/>
    <property type="project" value="TreeGrafter"/>
</dbReference>
<keyword evidence="2" id="KW-0479">Metal-binding</keyword>
<name>A0A382MF01_9ZZZZ</name>
<dbReference type="PROSITE" id="PS50991">
    <property type="entry name" value="PYR_CT"/>
    <property type="match status" value="1"/>
</dbReference>
<sequence length="181" mass="20205">FKVKRCSFVEAMGWNMPHQVRETILAIRETWPEITDFHCHMHNVRGSTITSYYEALQLGVREFDTCLGGMGGCPYCGNGRAAGHVPTEDFVDLCHEMGIKTGYDLDKLIEAAVIAEEVVRHPLWGHVSKGGPRPRGDQIYPARMPFVETLQEAAHFRMGPDVYAGQLTPWKDGDALSGLTE</sequence>
<dbReference type="GO" id="GO:0046951">
    <property type="term" value="P:ketone body biosynthetic process"/>
    <property type="evidence" value="ECO:0007669"/>
    <property type="project" value="TreeGrafter"/>
</dbReference>
<dbReference type="PANTHER" id="PTHR42738:SF7">
    <property type="entry name" value="HYDROXYMETHYLGLUTARYL-COA LYASE"/>
    <property type="match status" value="1"/>
</dbReference>
<dbReference type="SUPFAM" id="SSF51569">
    <property type="entry name" value="Aldolase"/>
    <property type="match status" value="1"/>
</dbReference>
<evidence type="ECO:0000259" key="4">
    <source>
        <dbReference type="PROSITE" id="PS50991"/>
    </source>
</evidence>
<evidence type="ECO:0000313" key="5">
    <source>
        <dbReference type="EMBL" id="SVC46012.1"/>
    </source>
</evidence>
<dbReference type="AlphaFoldDB" id="A0A382MF01"/>
<dbReference type="InterPro" id="IPR000891">
    <property type="entry name" value="PYR_CT"/>
</dbReference>
<keyword evidence="3" id="KW-0456">Lyase</keyword>
<dbReference type="GO" id="GO:0004419">
    <property type="term" value="F:hydroxymethylglutaryl-CoA lyase activity"/>
    <property type="evidence" value="ECO:0007669"/>
    <property type="project" value="TreeGrafter"/>
</dbReference>
<evidence type="ECO:0000256" key="2">
    <source>
        <dbReference type="ARBA" id="ARBA00022723"/>
    </source>
</evidence>
<dbReference type="GO" id="GO:0046872">
    <property type="term" value="F:metal ion binding"/>
    <property type="evidence" value="ECO:0007669"/>
    <property type="project" value="UniProtKB-KW"/>
</dbReference>
<feature type="domain" description="Pyruvate carboxyltransferase" evidence="4">
    <location>
        <begin position="1"/>
        <end position="109"/>
    </location>
</feature>
<comment type="similarity">
    <text evidence="1">Belongs to the HMG-CoA lyase family.</text>
</comment>
<dbReference type="InterPro" id="IPR013785">
    <property type="entry name" value="Aldolase_TIM"/>
</dbReference>
<reference evidence="5" key="1">
    <citation type="submission" date="2018-05" db="EMBL/GenBank/DDBJ databases">
        <authorList>
            <person name="Lanie J.A."/>
            <person name="Ng W.-L."/>
            <person name="Kazmierczak K.M."/>
            <person name="Andrzejewski T.M."/>
            <person name="Davidsen T.M."/>
            <person name="Wayne K.J."/>
            <person name="Tettelin H."/>
            <person name="Glass J.I."/>
            <person name="Rusch D."/>
            <person name="Podicherti R."/>
            <person name="Tsui H.-C.T."/>
            <person name="Winkler M.E."/>
        </authorList>
    </citation>
    <scope>NUCLEOTIDE SEQUENCE</scope>
</reference>
<feature type="non-terminal residue" evidence="5">
    <location>
        <position position="1"/>
    </location>
</feature>